<reference evidence="2 3" key="1">
    <citation type="submission" date="2024-09" db="EMBL/GenBank/DDBJ databases">
        <title>Chromosome-scale assembly of Riccia fluitans.</title>
        <authorList>
            <person name="Paukszto L."/>
            <person name="Sawicki J."/>
            <person name="Karawczyk K."/>
            <person name="Piernik-Szablinska J."/>
            <person name="Szczecinska M."/>
            <person name="Mazdziarz M."/>
        </authorList>
    </citation>
    <scope>NUCLEOTIDE SEQUENCE [LARGE SCALE GENOMIC DNA]</scope>
    <source>
        <strain evidence="2">Rf_01</strain>
        <tissue evidence="2">Aerial parts of the thallus</tissue>
    </source>
</reference>
<dbReference type="PANTHER" id="PTHR47679:SF2">
    <property type="entry name" value="C-TERMINAL OF ROC (COR) DOMAIN-CONTAINING PROTEIN"/>
    <property type="match status" value="1"/>
</dbReference>
<sequence length="854" mass="96513">MRSNMDMHEFLVHLRGNKSRDDREVQEFAKLLDLSIGEVKGVAVKSLTLSINSVASVEAYRTLLELPFLSPVLFTIIQDFSLGAVCLDTLADALEAGHIRSLEKLDLRYSRKDSRVPEGGVLSSSRMPEDGVHHLQASLSNSQRLSSSIHGDVHSQSLPSTSNEPPDREPSPPVSWKGFASLGAALRSGWLPNLEILELDASFDSVGFGDEGAEGAIVEVYTRNTALIATVDIDWGERALEARWKLALQRNVKLTGLLKTLSSAEAPDVPVTNAKIFICGFPGVGKTTLRESLKRSRWTALVTNELKPCQRRPTRAPSCQTWESARDELLYWLRFIASNSIAGVKRKVVVVLNTIGGAPYHEKPQWDELVRNLHGTFEDILELRIEPVVLDARQLKSVKRLRKLLFEQTGAVLQQLRWPKICQYIRNNLQSWVKENQNFPVIHWNDFVGKLAASGLAPEKLEAAAEYLHETGQLIYFRKGSLGEGGSPETRLIVLDRHWFCRRIVGELLLPYHMVCEGERYLKKSVAPDGTLELQEITVYFNDLLKNSPQVNYVVGMLIRLGLCYKRVADNKVLILALVEQDNLPDELWGTSTSGHFMGQWVMGRSLALTDTERNALPISLFRRLQVQLVQDPELGGYRNTEYAVGKSFLTFKRSGMVVLVQCDVDDNDPRDDRLDIIAKPSLGRDSRPQQIEQRKKQIELVEVVMERLSDLSFQWCPGVKFVQKVILPWNESSGVKPMLDRNTEYLDEVLTIVQRNGLGGETGNSDLNWVVDDEEVRVDELLSSNDLDELHKKMTAELEANIEKLPQLVKDLGLCTRRSRYRRRILRAGENLKTSTRLQRKSLPQESFVYYKN</sequence>
<dbReference type="Proteomes" id="UP001605036">
    <property type="component" value="Unassembled WGS sequence"/>
</dbReference>
<evidence type="ECO:0000313" key="3">
    <source>
        <dbReference type="Proteomes" id="UP001605036"/>
    </source>
</evidence>
<dbReference type="PANTHER" id="PTHR47679">
    <property type="entry name" value="PROTEIN TORNADO 1"/>
    <property type="match status" value="1"/>
</dbReference>
<dbReference type="EMBL" id="JBHFFA010000008">
    <property type="protein sequence ID" value="KAL2607639.1"/>
    <property type="molecule type" value="Genomic_DNA"/>
</dbReference>
<feature type="compositionally biased region" description="Polar residues" evidence="1">
    <location>
        <begin position="154"/>
        <end position="164"/>
    </location>
</feature>
<keyword evidence="3" id="KW-1185">Reference proteome</keyword>
<accession>A0ABD1XFB5</accession>
<organism evidence="2 3">
    <name type="scientific">Riccia fluitans</name>
    <dbReference type="NCBI Taxonomy" id="41844"/>
    <lineage>
        <taxon>Eukaryota</taxon>
        <taxon>Viridiplantae</taxon>
        <taxon>Streptophyta</taxon>
        <taxon>Embryophyta</taxon>
        <taxon>Marchantiophyta</taxon>
        <taxon>Marchantiopsida</taxon>
        <taxon>Marchantiidae</taxon>
        <taxon>Marchantiales</taxon>
        <taxon>Ricciaceae</taxon>
        <taxon>Riccia</taxon>
    </lineage>
</organism>
<evidence type="ECO:0000256" key="1">
    <source>
        <dbReference type="SAM" id="MobiDB-lite"/>
    </source>
</evidence>
<evidence type="ECO:0000313" key="2">
    <source>
        <dbReference type="EMBL" id="KAL2607639.1"/>
    </source>
</evidence>
<comment type="caution">
    <text evidence="2">The sequence shown here is derived from an EMBL/GenBank/DDBJ whole genome shotgun (WGS) entry which is preliminary data.</text>
</comment>
<proteinExistence type="predicted"/>
<feature type="region of interest" description="Disordered" evidence="1">
    <location>
        <begin position="150"/>
        <end position="174"/>
    </location>
</feature>
<dbReference type="AlphaFoldDB" id="A0ABD1XFB5"/>
<name>A0ABD1XFB5_9MARC</name>
<protein>
    <submittedName>
        <fullName evidence="2">Uncharacterized protein</fullName>
    </submittedName>
</protein>
<gene>
    <name evidence="2" type="ORF">R1flu_026212</name>
</gene>